<dbReference type="BioCyc" id="RSPH349102:G1G8M-4341-MONOMER"/>
<name>A4X093_CERS5</name>
<dbReference type="AlphaFoldDB" id="A4X093"/>
<protein>
    <submittedName>
        <fullName evidence="1">Uncharacterized protein</fullName>
    </submittedName>
</protein>
<proteinExistence type="predicted"/>
<accession>A4X093</accession>
<dbReference type="EMBL" id="CP000663">
    <property type="protein sequence ID" value="ABP73057.1"/>
    <property type="molecule type" value="Genomic_DNA"/>
</dbReference>
<organism evidence="1">
    <name type="scientific">Cereibacter sphaeroides (strain ATCC 17025 / ATH 2.4.3)</name>
    <name type="common">Rhodobacter sphaeroides</name>
    <dbReference type="NCBI Taxonomy" id="349102"/>
    <lineage>
        <taxon>Bacteria</taxon>
        <taxon>Pseudomonadati</taxon>
        <taxon>Pseudomonadota</taxon>
        <taxon>Alphaproteobacteria</taxon>
        <taxon>Rhodobacterales</taxon>
        <taxon>Paracoccaceae</taxon>
        <taxon>Cereibacter</taxon>
    </lineage>
</organism>
<reference evidence="1" key="1">
    <citation type="submission" date="2007-04" db="EMBL/GenBank/DDBJ databases">
        <title>Complete sequence of plasmid pRSPA02 of Rhodobacter sphaeroides ATCC 17025.</title>
        <authorList>
            <consortium name="US DOE Joint Genome Institute"/>
            <person name="Copeland A."/>
            <person name="Lucas S."/>
            <person name="Lapidus A."/>
            <person name="Barry K."/>
            <person name="Detter J.C."/>
            <person name="Glavina del Rio T."/>
            <person name="Hammon N."/>
            <person name="Israni S."/>
            <person name="Dalin E."/>
            <person name="Tice H."/>
            <person name="Pitluck S."/>
            <person name="Chertkov O."/>
            <person name="Brettin T."/>
            <person name="Bruce D."/>
            <person name="Han C."/>
            <person name="Schmutz J."/>
            <person name="Larimer F."/>
            <person name="Land M."/>
            <person name="Hauser L."/>
            <person name="Kyrpides N."/>
            <person name="Kim E."/>
            <person name="Richardson P."/>
            <person name="Mackenzie C."/>
            <person name="Choudhary M."/>
            <person name="Donohue T.J."/>
            <person name="Kaplan S."/>
        </authorList>
    </citation>
    <scope>NUCLEOTIDE SEQUENCE [LARGE SCALE GENOMIC DNA]</scope>
    <source>
        <strain evidence="1">ATCC 17025</strain>
        <plasmid evidence="1">pRSPA02</plasmid>
    </source>
</reference>
<keyword evidence="1" id="KW-0614">Plasmid</keyword>
<evidence type="ECO:0000313" key="1">
    <source>
        <dbReference type="EMBL" id="ABP73057.1"/>
    </source>
</evidence>
<dbReference type="KEGG" id="rsq:Rsph17025_4207"/>
<dbReference type="HOGENOM" id="CLU_1414209_0_0_5"/>
<geneLocation type="plasmid" evidence="1">
    <name>pRSPA02</name>
</geneLocation>
<sequence length="192" mass="21763">MPVVAYVSGRGADAENPGTAYNIQKRAFLDRARDAIQRFYSHVADMEAASGSPGCVVMRRAYDGPDLVFETDRGTRPGLAGLLRLCTILATQPSDLCRDREDRAIGEVTVFRDLVADMSPVFFVPGFEIEGYGDGFRKKNPDLHATGLSLMEIIWSKKYRKLKEERYFDFVSEVMQYTMDIRWRSQESAKRT</sequence>
<gene>
    <name evidence="1" type="ordered locus">Rsph17025_4207</name>
</gene>